<dbReference type="InterPro" id="IPR003594">
    <property type="entry name" value="HATPase_dom"/>
</dbReference>
<dbReference type="PROSITE" id="PS50110">
    <property type="entry name" value="RESPONSE_REGULATORY"/>
    <property type="match status" value="1"/>
</dbReference>
<dbReference type="Pfam" id="PF00072">
    <property type="entry name" value="Response_reg"/>
    <property type="match status" value="1"/>
</dbReference>
<keyword evidence="8" id="KW-0418">Kinase</keyword>
<dbReference type="FunFam" id="3.30.565.10:FF:000010">
    <property type="entry name" value="Sensor histidine kinase RcsC"/>
    <property type="match status" value="1"/>
</dbReference>
<keyword evidence="3 5" id="KW-0597">Phosphoprotein</keyword>
<proteinExistence type="predicted"/>
<dbReference type="Pfam" id="PF00512">
    <property type="entry name" value="HisKA"/>
    <property type="match status" value="1"/>
</dbReference>
<evidence type="ECO:0000256" key="2">
    <source>
        <dbReference type="ARBA" id="ARBA00012438"/>
    </source>
</evidence>
<dbReference type="Pfam" id="PF02518">
    <property type="entry name" value="HATPase_c"/>
    <property type="match status" value="1"/>
</dbReference>
<protein>
    <recommendedName>
        <fullName evidence="2">histidine kinase</fullName>
        <ecNumber evidence="2">2.7.13.3</ecNumber>
    </recommendedName>
</protein>
<dbReference type="SUPFAM" id="SSF47384">
    <property type="entry name" value="Homodimeric domain of signal transducing histidine kinase"/>
    <property type="match status" value="1"/>
</dbReference>
<evidence type="ECO:0000256" key="4">
    <source>
        <dbReference type="ARBA" id="ARBA00023012"/>
    </source>
</evidence>
<keyword evidence="9" id="KW-1185">Reference proteome</keyword>
<dbReference type="Gene3D" id="1.10.287.130">
    <property type="match status" value="1"/>
</dbReference>
<dbReference type="EMBL" id="AP017372">
    <property type="protein sequence ID" value="BAU58658.1"/>
    <property type="molecule type" value="Genomic_DNA"/>
</dbReference>
<evidence type="ECO:0000256" key="1">
    <source>
        <dbReference type="ARBA" id="ARBA00000085"/>
    </source>
</evidence>
<sequence length="401" mass="44584">MSTILRDVSEQKEAINQLKAANRAKTDFLNAVSHDLRTPLNAIIGFADLLADSPLNATQRRQIELCQAAGYNLLGLIDTLLELSRLESGRLVLQSAPFELRPFLSEQMAILTRQAEEKGLQLEWSVDAELPDQMLGDTTRFSQLLFNLVVNAIKFTERGRIRVSVSRYSERCLQVAVEDSGSGIPVDLQQKIFEPFERGTADAKQLQGSGLGLAISRELVHMMGGRLWLHSVPGEGATFFFTAPLIPDPEDVEAYRGSDDRSSNSVTSDNQEIVGMRVMVAEDDPTNIILIQELLERCGAQQTIAENGQQALELWQAAEQEFDLIMLDMQMPRLDGVQVAHAVRETQAEQGRRHTPIAMLSAHASAEVRDRCLQNGADTYMTKPIRLDALVELLCWAKQQA</sequence>
<dbReference type="PANTHER" id="PTHR45339:SF1">
    <property type="entry name" value="HYBRID SIGNAL TRANSDUCTION HISTIDINE KINASE J"/>
    <property type="match status" value="1"/>
</dbReference>
<evidence type="ECO:0000256" key="5">
    <source>
        <dbReference type="PROSITE-ProRule" id="PRU00169"/>
    </source>
</evidence>
<evidence type="ECO:0000256" key="3">
    <source>
        <dbReference type="ARBA" id="ARBA00022553"/>
    </source>
</evidence>
<dbReference type="InterPro" id="IPR036890">
    <property type="entry name" value="HATPase_C_sf"/>
</dbReference>
<dbReference type="CDD" id="cd00082">
    <property type="entry name" value="HisKA"/>
    <property type="match status" value="1"/>
</dbReference>
<dbReference type="PANTHER" id="PTHR45339">
    <property type="entry name" value="HYBRID SIGNAL TRANSDUCTION HISTIDINE KINASE J"/>
    <property type="match status" value="1"/>
</dbReference>
<dbReference type="InterPro" id="IPR036097">
    <property type="entry name" value="HisK_dim/P_sf"/>
</dbReference>
<dbReference type="InterPro" id="IPR011006">
    <property type="entry name" value="CheY-like_superfamily"/>
</dbReference>
<dbReference type="EC" id="2.7.13.3" evidence="2"/>
<dbReference type="Gene3D" id="3.30.565.10">
    <property type="entry name" value="Histidine kinase-like ATPase, C-terminal domain"/>
    <property type="match status" value="1"/>
</dbReference>
<organism evidence="8 9">
    <name type="scientific">Halorhodospira halochloris</name>
    <name type="common">Ectothiorhodospira halochloris</name>
    <dbReference type="NCBI Taxonomy" id="1052"/>
    <lineage>
        <taxon>Bacteria</taxon>
        <taxon>Pseudomonadati</taxon>
        <taxon>Pseudomonadota</taxon>
        <taxon>Gammaproteobacteria</taxon>
        <taxon>Chromatiales</taxon>
        <taxon>Ectothiorhodospiraceae</taxon>
        <taxon>Halorhodospira</taxon>
    </lineage>
</organism>
<dbReference type="SMART" id="SM00448">
    <property type="entry name" value="REC"/>
    <property type="match status" value="1"/>
</dbReference>
<dbReference type="CDD" id="cd17546">
    <property type="entry name" value="REC_hyHK_CKI1_RcsC-like"/>
    <property type="match status" value="1"/>
</dbReference>
<dbReference type="RefSeq" id="WP_162549494.1">
    <property type="nucleotide sequence ID" value="NZ_AP017372.2"/>
</dbReference>
<dbReference type="KEGG" id="hhk:HH1059_19580"/>
<evidence type="ECO:0000313" key="8">
    <source>
        <dbReference type="EMBL" id="BAU58658.1"/>
    </source>
</evidence>
<feature type="domain" description="Response regulatory" evidence="7">
    <location>
        <begin position="277"/>
        <end position="398"/>
    </location>
</feature>
<dbReference type="Proteomes" id="UP000218890">
    <property type="component" value="Chromosome"/>
</dbReference>
<keyword evidence="8" id="KW-0808">Transferase</keyword>
<dbReference type="InterPro" id="IPR005467">
    <property type="entry name" value="His_kinase_dom"/>
</dbReference>
<dbReference type="Gene3D" id="3.40.50.2300">
    <property type="match status" value="1"/>
</dbReference>
<comment type="catalytic activity">
    <reaction evidence="1">
        <text>ATP + protein L-histidine = ADP + protein N-phospho-L-histidine.</text>
        <dbReference type="EC" id="2.7.13.3"/>
    </reaction>
</comment>
<dbReference type="PRINTS" id="PR00344">
    <property type="entry name" value="BCTRLSENSOR"/>
</dbReference>
<dbReference type="AlphaFoldDB" id="A0A110B5N1"/>
<reference evidence="8" key="1">
    <citation type="submission" date="2016-02" db="EMBL/GenBank/DDBJ databases">
        <title>Halorhodospira halochloris DSM-1059 complete genome, version 2.</title>
        <authorList>
            <person name="Tsukatani Y."/>
        </authorList>
    </citation>
    <scope>NUCLEOTIDE SEQUENCE</scope>
    <source>
        <strain evidence="8">DSM 1059</strain>
    </source>
</reference>
<evidence type="ECO:0000259" key="6">
    <source>
        <dbReference type="PROSITE" id="PS50109"/>
    </source>
</evidence>
<name>A0A110B5N1_HALHR</name>
<dbReference type="GO" id="GO:0000155">
    <property type="term" value="F:phosphorelay sensor kinase activity"/>
    <property type="evidence" value="ECO:0007669"/>
    <property type="project" value="InterPro"/>
</dbReference>
<evidence type="ECO:0000313" key="9">
    <source>
        <dbReference type="Proteomes" id="UP000218890"/>
    </source>
</evidence>
<dbReference type="SUPFAM" id="SSF55874">
    <property type="entry name" value="ATPase domain of HSP90 chaperone/DNA topoisomerase II/histidine kinase"/>
    <property type="match status" value="1"/>
</dbReference>
<dbReference type="CDD" id="cd16922">
    <property type="entry name" value="HATPase_EvgS-ArcB-TorS-like"/>
    <property type="match status" value="1"/>
</dbReference>
<feature type="modified residue" description="4-aspartylphosphate" evidence="5">
    <location>
        <position position="328"/>
    </location>
</feature>
<dbReference type="SMART" id="SM00387">
    <property type="entry name" value="HATPase_c"/>
    <property type="match status" value="1"/>
</dbReference>
<dbReference type="InterPro" id="IPR001789">
    <property type="entry name" value="Sig_transdc_resp-reg_receiver"/>
</dbReference>
<evidence type="ECO:0000259" key="7">
    <source>
        <dbReference type="PROSITE" id="PS50110"/>
    </source>
</evidence>
<dbReference type="PROSITE" id="PS50109">
    <property type="entry name" value="HIS_KIN"/>
    <property type="match status" value="1"/>
</dbReference>
<accession>A0A110B5N1</accession>
<feature type="domain" description="Histidine kinase" evidence="6">
    <location>
        <begin position="31"/>
        <end position="247"/>
    </location>
</feature>
<dbReference type="InterPro" id="IPR004358">
    <property type="entry name" value="Sig_transdc_His_kin-like_C"/>
</dbReference>
<dbReference type="SUPFAM" id="SSF52172">
    <property type="entry name" value="CheY-like"/>
    <property type="match status" value="1"/>
</dbReference>
<gene>
    <name evidence="8" type="ORF">HH1059_19580</name>
</gene>
<keyword evidence="4" id="KW-0902">Two-component regulatory system</keyword>
<dbReference type="SMART" id="SM00388">
    <property type="entry name" value="HisKA"/>
    <property type="match status" value="1"/>
</dbReference>
<dbReference type="InterPro" id="IPR003661">
    <property type="entry name" value="HisK_dim/P_dom"/>
</dbReference>